<dbReference type="RefSeq" id="WP_279852061.1">
    <property type="nucleotide sequence ID" value="NZ_JAOCIA010000061.1"/>
</dbReference>
<comment type="caution">
    <text evidence="1">The sequence shown here is derived from an EMBL/GenBank/DDBJ whole genome shotgun (WGS) entry which is preliminary data.</text>
</comment>
<organism evidence="1 2">
    <name type="scientific">Comamonas aquatica</name>
    <dbReference type="NCBI Taxonomy" id="225991"/>
    <lineage>
        <taxon>Bacteria</taxon>
        <taxon>Pseudomonadati</taxon>
        <taxon>Pseudomonadota</taxon>
        <taxon>Betaproteobacteria</taxon>
        <taxon>Burkholderiales</taxon>
        <taxon>Comamonadaceae</taxon>
        <taxon>Comamonas</taxon>
    </lineage>
</organism>
<proteinExistence type="predicted"/>
<gene>
    <name evidence="1" type="ORF">N5J23_17465</name>
</gene>
<protein>
    <submittedName>
        <fullName evidence="1">Uncharacterized protein</fullName>
    </submittedName>
</protein>
<dbReference type="Proteomes" id="UP001161294">
    <property type="component" value="Unassembled WGS sequence"/>
</dbReference>
<dbReference type="AlphaFoldDB" id="A0AA42W4Q5"/>
<sequence>MKHVIDGRQHVDIQALMHALPVSGLEPQCLASIGGLIEVPKDRRWQETITLLEPPAGQRVPYIDPVAALEKTLRRQGVEKASARNRAIEAVTLMRADLAEDRWVKFFDDLKPESPECLPLPDFVAWLRSMGNLENPQGFEGLASEEMLVTPDILDFFEQAAQVAATTPMFRGPDNWNEAWSLENLPALPLPKAMIEFVPGPPWDDCDVDWETQDNPFLRWREAMRPVAHKLEKALGEPVYYFKGLGDELDDDDVHRFLVLHWCCTHKPESAFVRFLLKVSGAKDVEELKAALIDPANYTHSFKMNGSFVGLEALSCRIDYLPPEVHKTVGVVFLTEQAREVAQALLAQQIGAHAFIVAPKELATEAWVQHATRYCREWTVRFVYDGKLDDPIDILASVDELCVIANQPTPKSGFDLKLSDPAEDLLWLALDLGVEARYYHVEHTQLMNPDTCLQKRSVPERVAAQKMQRASFTRRLKEIRLDNDFGSSGLWSDDGRNLGYDLLDLPFPLVRRIAAWQREYDNTMNPPDMGDEAWWQRHAKEALDLAKALQTVLGENTVVKLYREQGWKSVDEVLQAEGGES</sequence>
<evidence type="ECO:0000313" key="2">
    <source>
        <dbReference type="Proteomes" id="UP001161294"/>
    </source>
</evidence>
<name>A0AA42W4Q5_9BURK</name>
<dbReference type="EMBL" id="JAOCJW010000058">
    <property type="protein sequence ID" value="MDH2007296.1"/>
    <property type="molecule type" value="Genomic_DNA"/>
</dbReference>
<accession>A0AA42W4Q5</accession>
<reference evidence="1" key="1">
    <citation type="submission" date="2022-09" db="EMBL/GenBank/DDBJ databases">
        <title>Intensive care unit water sources are persistently colonized with multi-drug resistant bacteria and are the site of extensive horizontal gene transfer of antibiotic resistance genes.</title>
        <authorList>
            <person name="Diorio-Toth L."/>
        </authorList>
    </citation>
    <scope>NUCLEOTIDE SEQUENCE</scope>
    <source>
        <strain evidence="1">GD03686</strain>
    </source>
</reference>
<evidence type="ECO:0000313" key="1">
    <source>
        <dbReference type="EMBL" id="MDH2007296.1"/>
    </source>
</evidence>